<accession>A0AAV7C1M6</accession>
<name>A0AAV7C1M6_ENGPU</name>
<keyword evidence="7" id="KW-1185">Reference proteome</keyword>
<dbReference type="GO" id="GO:0005730">
    <property type="term" value="C:nucleolus"/>
    <property type="evidence" value="ECO:0007669"/>
    <property type="project" value="UniProtKB-SubCell"/>
</dbReference>
<comment type="subcellular location">
    <subcellularLocation>
        <location evidence="1">Nucleus</location>
        <location evidence="1">Nucleolus</location>
    </subcellularLocation>
</comment>
<sequence>MKKKRNTFNYSVNRKNLKRKARKKDAPRIDCREIRKAWDDQKSVASNLAEMGLAADPNKSLPISVGAGTSTEQKVVRKPYVVEGLKASASLPSKRTMGVSSDMALYVHHMVENYGEDYKAMARDEQNYYQDTPKQIQRKVNLYRRHHPNEYKALIESRTKQ</sequence>
<dbReference type="Pfam" id="PF09420">
    <property type="entry name" value="Nop16"/>
    <property type="match status" value="2"/>
</dbReference>
<dbReference type="EMBL" id="WNYA01000004">
    <property type="protein sequence ID" value="KAG8578878.1"/>
    <property type="molecule type" value="Genomic_DNA"/>
</dbReference>
<dbReference type="InterPro" id="IPR019002">
    <property type="entry name" value="Ribosome_biogenesis_Nop16"/>
</dbReference>
<dbReference type="GO" id="GO:0042273">
    <property type="term" value="P:ribosomal large subunit biogenesis"/>
    <property type="evidence" value="ECO:0007669"/>
    <property type="project" value="TreeGrafter"/>
</dbReference>
<comment type="similarity">
    <text evidence="2">Belongs to the NOP16 family.</text>
</comment>
<evidence type="ECO:0000313" key="6">
    <source>
        <dbReference type="EMBL" id="KAG8578878.1"/>
    </source>
</evidence>
<keyword evidence="4" id="KW-0539">Nucleus</keyword>
<dbReference type="Proteomes" id="UP000824782">
    <property type="component" value="Unassembled WGS sequence"/>
</dbReference>
<dbReference type="AlphaFoldDB" id="A0AAV7C1M6"/>
<evidence type="ECO:0000256" key="1">
    <source>
        <dbReference type="ARBA" id="ARBA00004604"/>
    </source>
</evidence>
<evidence type="ECO:0000256" key="4">
    <source>
        <dbReference type="ARBA" id="ARBA00023242"/>
    </source>
</evidence>
<organism evidence="6 7">
    <name type="scientific">Engystomops pustulosus</name>
    <name type="common">Tungara frog</name>
    <name type="synonym">Physalaemus pustulosus</name>
    <dbReference type="NCBI Taxonomy" id="76066"/>
    <lineage>
        <taxon>Eukaryota</taxon>
        <taxon>Metazoa</taxon>
        <taxon>Chordata</taxon>
        <taxon>Craniata</taxon>
        <taxon>Vertebrata</taxon>
        <taxon>Euteleostomi</taxon>
        <taxon>Amphibia</taxon>
        <taxon>Batrachia</taxon>
        <taxon>Anura</taxon>
        <taxon>Neobatrachia</taxon>
        <taxon>Hyloidea</taxon>
        <taxon>Leptodactylidae</taxon>
        <taxon>Leiuperinae</taxon>
        <taxon>Engystomops</taxon>
    </lineage>
</organism>
<dbReference type="PANTHER" id="PTHR13243:SF1">
    <property type="entry name" value="NUCLEOLAR PROTEIN 16"/>
    <property type="match status" value="1"/>
</dbReference>
<comment type="caution">
    <text evidence="6">The sequence shown here is derived from an EMBL/GenBank/DDBJ whole genome shotgun (WGS) entry which is preliminary data.</text>
</comment>
<evidence type="ECO:0000256" key="2">
    <source>
        <dbReference type="ARBA" id="ARBA00008479"/>
    </source>
</evidence>
<evidence type="ECO:0000256" key="3">
    <source>
        <dbReference type="ARBA" id="ARBA00015522"/>
    </source>
</evidence>
<gene>
    <name evidence="6" type="ORF">GDO81_010650</name>
</gene>
<dbReference type="PANTHER" id="PTHR13243">
    <property type="entry name" value="HSPC111 PROTEIN-RELATED"/>
    <property type="match status" value="1"/>
</dbReference>
<proteinExistence type="inferred from homology"/>
<evidence type="ECO:0000313" key="7">
    <source>
        <dbReference type="Proteomes" id="UP000824782"/>
    </source>
</evidence>
<reference evidence="6" key="1">
    <citation type="thesis" date="2020" institute="ProQuest LLC" country="789 East Eisenhower Parkway, Ann Arbor, MI, USA">
        <title>Comparative Genomics and Chromosome Evolution.</title>
        <authorList>
            <person name="Mudd A.B."/>
        </authorList>
    </citation>
    <scope>NUCLEOTIDE SEQUENCE</scope>
    <source>
        <strain evidence="6">237g6f4</strain>
        <tissue evidence="6">Blood</tissue>
    </source>
</reference>
<evidence type="ECO:0000256" key="5">
    <source>
        <dbReference type="SAM" id="MobiDB-lite"/>
    </source>
</evidence>
<protein>
    <recommendedName>
        <fullName evidence="3">Nucleolar protein 16</fullName>
    </recommendedName>
</protein>
<feature type="region of interest" description="Disordered" evidence="5">
    <location>
        <begin position="1"/>
        <end position="27"/>
    </location>
</feature>